<dbReference type="PANTHER" id="PTHR36617">
    <property type="entry name" value="PROTEIN, PUTATIVE-RELATED"/>
    <property type="match status" value="1"/>
</dbReference>
<sequence>MVSGFECWQYGVKRGRLCAGGSRWSSWWRELVRIRDGGGELEEGWFGGHISKKVGNGIDSWVDGTPLCERFRRLYDLAENKSVLVAEMFLVAEIVDQTVVHGGWWFRSVQMYPEEGCVPAGTPTIKSVEEGVGAVMKINCSSFRCRALYFAGEVTPLTNGQICWVDPHMGLLDDPFLSDWALGPVQNRIPPSRHARARG</sequence>
<evidence type="ECO:0000313" key="1">
    <source>
        <dbReference type="EMBL" id="GAU31938.1"/>
    </source>
</evidence>
<dbReference type="AlphaFoldDB" id="A0A2Z6MIN9"/>
<organism evidence="1 2">
    <name type="scientific">Trifolium subterraneum</name>
    <name type="common">Subterranean clover</name>
    <dbReference type="NCBI Taxonomy" id="3900"/>
    <lineage>
        <taxon>Eukaryota</taxon>
        <taxon>Viridiplantae</taxon>
        <taxon>Streptophyta</taxon>
        <taxon>Embryophyta</taxon>
        <taxon>Tracheophyta</taxon>
        <taxon>Spermatophyta</taxon>
        <taxon>Magnoliopsida</taxon>
        <taxon>eudicotyledons</taxon>
        <taxon>Gunneridae</taxon>
        <taxon>Pentapetalae</taxon>
        <taxon>rosids</taxon>
        <taxon>fabids</taxon>
        <taxon>Fabales</taxon>
        <taxon>Fabaceae</taxon>
        <taxon>Papilionoideae</taxon>
        <taxon>50 kb inversion clade</taxon>
        <taxon>NPAAA clade</taxon>
        <taxon>Hologalegina</taxon>
        <taxon>IRL clade</taxon>
        <taxon>Trifolieae</taxon>
        <taxon>Trifolium</taxon>
    </lineage>
</organism>
<proteinExistence type="predicted"/>
<dbReference type="OrthoDB" id="1435349at2759"/>
<dbReference type="PANTHER" id="PTHR36617:SF5">
    <property type="entry name" value="OS05G0421675 PROTEIN"/>
    <property type="match status" value="1"/>
</dbReference>
<dbReference type="Proteomes" id="UP000242715">
    <property type="component" value="Unassembled WGS sequence"/>
</dbReference>
<dbReference type="EMBL" id="DF973473">
    <property type="protein sequence ID" value="GAU31938.1"/>
    <property type="molecule type" value="Genomic_DNA"/>
</dbReference>
<accession>A0A2Z6MIN9</accession>
<gene>
    <name evidence="1" type="ORF">TSUD_288720</name>
</gene>
<name>A0A2Z6MIN9_TRISU</name>
<evidence type="ECO:0000313" key="2">
    <source>
        <dbReference type="Proteomes" id="UP000242715"/>
    </source>
</evidence>
<keyword evidence="2" id="KW-1185">Reference proteome</keyword>
<protein>
    <submittedName>
        <fullName evidence="1">Uncharacterized protein</fullName>
    </submittedName>
</protein>
<reference evidence="2" key="1">
    <citation type="journal article" date="2017" name="Front. Plant Sci.">
        <title>Climate Clever Clovers: New Paradigm to Reduce the Environmental Footprint of Ruminants by Breeding Low Methanogenic Forages Utilizing Haplotype Variation.</title>
        <authorList>
            <person name="Kaur P."/>
            <person name="Appels R."/>
            <person name="Bayer P.E."/>
            <person name="Keeble-Gagnere G."/>
            <person name="Wang J."/>
            <person name="Hirakawa H."/>
            <person name="Shirasawa K."/>
            <person name="Vercoe P."/>
            <person name="Stefanova K."/>
            <person name="Durmic Z."/>
            <person name="Nichols P."/>
            <person name="Revell C."/>
            <person name="Isobe S.N."/>
            <person name="Edwards D."/>
            <person name="Erskine W."/>
        </authorList>
    </citation>
    <scope>NUCLEOTIDE SEQUENCE [LARGE SCALE GENOMIC DNA]</scope>
    <source>
        <strain evidence="2">cv. Daliak</strain>
    </source>
</reference>